<dbReference type="EMBL" id="FNNZ01000003">
    <property type="protein sequence ID" value="SDW38871.1"/>
    <property type="molecule type" value="Genomic_DNA"/>
</dbReference>
<dbReference type="Proteomes" id="UP000198816">
    <property type="component" value="Unassembled WGS sequence"/>
</dbReference>
<protein>
    <submittedName>
        <fullName evidence="1">Uncharacterized protein</fullName>
    </submittedName>
</protein>
<name>A0A1H2T4R3_THIRO</name>
<proteinExistence type="predicted"/>
<evidence type="ECO:0000313" key="1">
    <source>
        <dbReference type="EMBL" id="SDW38871.1"/>
    </source>
</evidence>
<organism evidence="1 2">
    <name type="scientific">Thiocapsa roseopersicina</name>
    <dbReference type="NCBI Taxonomy" id="1058"/>
    <lineage>
        <taxon>Bacteria</taxon>
        <taxon>Pseudomonadati</taxon>
        <taxon>Pseudomonadota</taxon>
        <taxon>Gammaproteobacteria</taxon>
        <taxon>Chromatiales</taxon>
        <taxon>Chromatiaceae</taxon>
        <taxon>Thiocapsa</taxon>
    </lineage>
</organism>
<reference evidence="2" key="1">
    <citation type="submission" date="2016-10" db="EMBL/GenBank/DDBJ databases">
        <authorList>
            <person name="Varghese N."/>
            <person name="Submissions S."/>
        </authorList>
    </citation>
    <scope>NUCLEOTIDE SEQUENCE [LARGE SCALE GENOMIC DNA]</scope>
    <source>
        <strain evidence="2">DSM 217</strain>
    </source>
</reference>
<dbReference type="AlphaFoldDB" id="A0A1H2T4R3"/>
<accession>A0A1H2T4R3</accession>
<gene>
    <name evidence="1" type="ORF">SAMN05421783_103295</name>
</gene>
<keyword evidence="2" id="KW-1185">Reference proteome</keyword>
<sequence>MTKITNRTVDKALKPYLYLSQAVTGTDAERRRPEADS</sequence>
<dbReference type="STRING" id="1058.SAMN05421783_103295"/>
<evidence type="ECO:0000313" key="2">
    <source>
        <dbReference type="Proteomes" id="UP000198816"/>
    </source>
</evidence>